<sequence length="493" mass="55911">MYRGDHTNNGQTLTPKSYNGRSGDHVHNRNAVKDQNNNYPDPSSLHRYHASTPTVRRELNWQQSNPTIPSTGPIVHLNRYYTAQQGRPGSIGYGAAPHASPYPPQNYTRSPYDFQEQQKPNQLVSSVPPNDPNTIIKKLFADKGISLDHSVKLGSGRYSKVITAQIYSGATIAIKMINKNKVTPDFRNKFLPREIVCWKMLEHRNIVRLCSHYESKLIGYVFLVMEYGAGGDMLSHVQRNGPVPEFQAQRWIYEICSAVAYLHGRDIAHRDLKLENIIIFGKSVKIADFGFSRQVKNEFSHTFCGSRSYSAPEILLGQAYNAFKADVWSVGVVAFVICTDTMPYREDMSNHKIVEIQKNRQYHFPRTVPISHACKETIDHILTFEPNKRCTITEALALPWIAAGKDLIESEGKGFYFPQSGTPRPNYQQMNVQTPQKRTVAAPNAIVPRAAANNTPRPPIRRFDIQQEQAFQTYYAGPRFQYGFLDGPLFSTK</sequence>
<comment type="cofactor">
    <cofactor evidence="1">
        <name>Mg(2+)</name>
        <dbReference type="ChEBI" id="CHEBI:18420"/>
    </cofactor>
</comment>
<dbReference type="PANTHER" id="PTHR24346:SF102">
    <property type="entry name" value="TESTIS-SPECIFIC SERINE_THREONINE-PROTEIN KINASE 1"/>
    <property type="match status" value="1"/>
</dbReference>
<dbReference type="PROSITE" id="PS00107">
    <property type="entry name" value="PROTEIN_KINASE_ATP"/>
    <property type="match status" value="1"/>
</dbReference>
<evidence type="ECO:0000256" key="8">
    <source>
        <dbReference type="ARBA" id="ARBA00022842"/>
    </source>
</evidence>
<keyword evidence="12" id="KW-0723">Serine/threonine-protein kinase</keyword>
<organism evidence="15 16">
    <name type="scientific">Mesorhabditis belari</name>
    <dbReference type="NCBI Taxonomy" id="2138241"/>
    <lineage>
        <taxon>Eukaryota</taxon>
        <taxon>Metazoa</taxon>
        <taxon>Ecdysozoa</taxon>
        <taxon>Nematoda</taxon>
        <taxon>Chromadorea</taxon>
        <taxon>Rhabditida</taxon>
        <taxon>Rhabditina</taxon>
        <taxon>Rhabditomorpha</taxon>
        <taxon>Rhabditoidea</taxon>
        <taxon>Rhabditidae</taxon>
        <taxon>Mesorhabditinae</taxon>
        <taxon>Mesorhabditis</taxon>
    </lineage>
</organism>
<dbReference type="GO" id="GO:0035556">
    <property type="term" value="P:intracellular signal transduction"/>
    <property type="evidence" value="ECO:0007669"/>
    <property type="project" value="TreeGrafter"/>
</dbReference>
<dbReference type="Gene3D" id="1.10.510.10">
    <property type="entry name" value="Transferase(Phosphotransferase) domain 1"/>
    <property type="match status" value="1"/>
</dbReference>
<reference evidence="16" key="1">
    <citation type="submission" date="2024-02" db="UniProtKB">
        <authorList>
            <consortium name="WormBaseParasite"/>
        </authorList>
    </citation>
    <scope>IDENTIFICATION</scope>
</reference>
<dbReference type="Proteomes" id="UP000887575">
    <property type="component" value="Unassembled WGS sequence"/>
</dbReference>
<evidence type="ECO:0000256" key="2">
    <source>
        <dbReference type="ARBA" id="ARBA00022473"/>
    </source>
</evidence>
<keyword evidence="9" id="KW-0832">Ubl conjugation</keyword>
<keyword evidence="2" id="KW-0217">Developmental protein</keyword>
<evidence type="ECO:0000313" key="16">
    <source>
        <dbReference type="WBParaSite" id="MBELARI_LOCUS21412"/>
    </source>
</evidence>
<dbReference type="WBParaSite" id="MBELARI_LOCUS21412">
    <property type="protein sequence ID" value="MBELARI_LOCUS21412"/>
    <property type="gene ID" value="MBELARI_LOCUS21412"/>
</dbReference>
<dbReference type="FunFam" id="1.10.510.10:FF:000571">
    <property type="entry name" value="Maternal embryonic leucine zipper kinase"/>
    <property type="match status" value="1"/>
</dbReference>
<dbReference type="InterPro" id="IPR000719">
    <property type="entry name" value="Prot_kinase_dom"/>
</dbReference>
<dbReference type="PROSITE" id="PS50011">
    <property type="entry name" value="PROTEIN_KINASE_DOM"/>
    <property type="match status" value="1"/>
</dbReference>
<evidence type="ECO:0000256" key="1">
    <source>
        <dbReference type="ARBA" id="ARBA00001946"/>
    </source>
</evidence>
<keyword evidence="12" id="KW-0418">Kinase</keyword>
<dbReference type="SUPFAM" id="SSF56112">
    <property type="entry name" value="Protein kinase-like (PK-like)"/>
    <property type="match status" value="1"/>
</dbReference>
<dbReference type="InterPro" id="IPR017441">
    <property type="entry name" value="Protein_kinase_ATP_BS"/>
</dbReference>
<keyword evidence="12" id="KW-0808">Transferase</keyword>
<name>A0AAF3F4H4_9BILA</name>
<dbReference type="InterPro" id="IPR011009">
    <property type="entry name" value="Kinase-like_dom_sf"/>
</dbReference>
<comment type="similarity">
    <text evidence="12">Belongs to the protein kinase superfamily.</text>
</comment>
<dbReference type="GO" id="GO:0000226">
    <property type="term" value="P:microtubule cytoskeleton organization"/>
    <property type="evidence" value="ECO:0007669"/>
    <property type="project" value="TreeGrafter"/>
</dbReference>
<evidence type="ECO:0000256" key="3">
    <source>
        <dbReference type="ARBA" id="ARBA00022553"/>
    </source>
</evidence>
<evidence type="ECO:0000313" key="15">
    <source>
        <dbReference type="Proteomes" id="UP000887575"/>
    </source>
</evidence>
<dbReference type="PANTHER" id="PTHR24346">
    <property type="entry name" value="MAP/MICROTUBULE AFFINITY-REGULATING KINASE"/>
    <property type="match status" value="1"/>
</dbReference>
<dbReference type="GO" id="GO:0000287">
    <property type="term" value="F:magnesium ion binding"/>
    <property type="evidence" value="ECO:0007669"/>
    <property type="project" value="UniProtKB-ARBA"/>
</dbReference>
<proteinExistence type="inferred from homology"/>
<protein>
    <submittedName>
        <fullName evidence="16">Protein kinase domain-containing protein</fullName>
    </submittedName>
</protein>
<feature type="binding site" evidence="11">
    <location>
        <position position="175"/>
    </location>
    <ligand>
        <name>ATP</name>
        <dbReference type="ChEBI" id="CHEBI:30616"/>
    </ligand>
</feature>
<feature type="domain" description="Protein kinase" evidence="14">
    <location>
        <begin position="147"/>
        <end position="401"/>
    </location>
</feature>
<evidence type="ECO:0000256" key="7">
    <source>
        <dbReference type="ARBA" id="ARBA00022840"/>
    </source>
</evidence>
<feature type="region of interest" description="Disordered" evidence="13">
    <location>
        <begin position="1"/>
        <end position="48"/>
    </location>
</feature>
<evidence type="ECO:0000256" key="11">
    <source>
        <dbReference type="PROSITE-ProRule" id="PRU10141"/>
    </source>
</evidence>
<evidence type="ECO:0000259" key="14">
    <source>
        <dbReference type="PROSITE" id="PS50011"/>
    </source>
</evidence>
<evidence type="ECO:0000256" key="6">
    <source>
        <dbReference type="ARBA" id="ARBA00022782"/>
    </source>
</evidence>
<evidence type="ECO:0000256" key="13">
    <source>
        <dbReference type="SAM" id="MobiDB-lite"/>
    </source>
</evidence>
<dbReference type="GO" id="GO:0005737">
    <property type="term" value="C:cytoplasm"/>
    <property type="evidence" value="ECO:0007669"/>
    <property type="project" value="TreeGrafter"/>
</dbReference>
<dbReference type="GO" id="GO:0005524">
    <property type="term" value="F:ATP binding"/>
    <property type="evidence" value="ECO:0007669"/>
    <property type="project" value="UniProtKB-UniRule"/>
</dbReference>
<keyword evidence="6" id="KW-0221">Differentiation</keyword>
<keyword evidence="7 11" id="KW-0067">ATP-binding</keyword>
<dbReference type="GO" id="GO:0030154">
    <property type="term" value="P:cell differentiation"/>
    <property type="evidence" value="ECO:0007669"/>
    <property type="project" value="UniProtKB-KW"/>
</dbReference>
<evidence type="ECO:0000256" key="9">
    <source>
        <dbReference type="ARBA" id="ARBA00022843"/>
    </source>
</evidence>
<evidence type="ECO:0000256" key="5">
    <source>
        <dbReference type="ARBA" id="ARBA00022741"/>
    </source>
</evidence>
<dbReference type="InterPro" id="IPR008271">
    <property type="entry name" value="Ser/Thr_kinase_AS"/>
</dbReference>
<accession>A0AAF3F4H4</accession>
<evidence type="ECO:0000256" key="4">
    <source>
        <dbReference type="ARBA" id="ARBA00022723"/>
    </source>
</evidence>
<keyword evidence="3" id="KW-0597">Phosphoprotein</keyword>
<feature type="compositionally biased region" description="Polar residues" evidence="13">
    <location>
        <begin position="7"/>
        <end position="20"/>
    </location>
</feature>
<evidence type="ECO:0000256" key="10">
    <source>
        <dbReference type="ARBA" id="ARBA00022871"/>
    </source>
</evidence>
<dbReference type="SMART" id="SM00220">
    <property type="entry name" value="S_TKc"/>
    <property type="match status" value="1"/>
</dbReference>
<keyword evidence="5 11" id="KW-0547">Nucleotide-binding</keyword>
<keyword evidence="10" id="KW-0744">Spermatogenesis</keyword>
<dbReference type="GO" id="GO:0007283">
    <property type="term" value="P:spermatogenesis"/>
    <property type="evidence" value="ECO:0007669"/>
    <property type="project" value="UniProtKB-KW"/>
</dbReference>
<keyword evidence="4" id="KW-0479">Metal-binding</keyword>
<dbReference type="AlphaFoldDB" id="A0AAF3F4H4"/>
<dbReference type="Pfam" id="PF00069">
    <property type="entry name" value="Pkinase"/>
    <property type="match status" value="1"/>
</dbReference>
<keyword evidence="8" id="KW-0460">Magnesium</keyword>
<keyword evidence="15" id="KW-1185">Reference proteome</keyword>
<dbReference type="PROSITE" id="PS00108">
    <property type="entry name" value="PROTEIN_KINASE_ST"/>
    <property type="match status" value="1"/>
</dbReference>
<evidence type="ECO:0000256" key="12">
    <source>
        <dbReference type="RuleBase" id="RU000304"/>
    </source>
</evidence>
<dbReference type="GO" id="GO:0050321">
    <property type="term" value="F:tau-protein kinase activity"/>
    <property type="evidence" value="ECO:0007669"/>
    <property type="project" value="TreeGrafter"/>
</dbReference>